<keyword evidence="1" id="KW-1133">Transmembrane helix</keyword>
<protein>
    <submittedName>
        <fullName evidence="4">Inner membrane protein YqiJ</fullName>
    </submittedName>
</protein>
<feature type="transmembrane region" description="Helical" evidence="1">
    <location>
        <begin position="66"/>
        <end position="86"/>
    </location>
</feature>
<keyword evidence="1" id="KW-0472">Membrane</keyword>
<feature type="transmembrane region" description="Helical" evidence="1">
    <location>
        <begin position="12"/>
        <end position="35"/>
    </location>
</feature>
<dbReference type="RefSeq" id="WP_156564396.1">
    <property type="nucleotide sequence ID" value="NZ_CACRTZ010000001.1"/>
</dbReference>
<feature type="transmembrane region" description="Helical" evidence="1">
    <location>
        <begin position="98"/>
        <end position="118"/>
    </location>
</feature>
<dbReference type="EMBL" id="CACRTZ010000001">
    <property type="protein sequence ID" value="VYT66037.1"/>
    <property type="molecule type" value="Genomic_DNA"/>
</dbReference>
<keyword evidence="1" id="KW-0812">Transmembrane</keyword>
<feature type="domain" description="Inner membrane protein YqiJ OB-fold" evidence="2">
    <location>
        <begin position="139"/>
        <end position="198"/>
    </location>
</feature>
<reference evidence="4" key="1">
    <citation type="submission" date="2019-11" db="EMBL/GenBank/DDBJ databases">
        <authorList>
            <person name="Feng L."/>
        </authorList>
    </citation>
    <scope>NUCLEOTIDE SEQUENCE</scope>
    <source>
        <strain evidence="4">EMassiliensisLFYP7</strain>
    </source>
</reference>
<proteinExistence type="predicted"/>
<evidence type="ECO:0000259" key="3">
    <source>
        <dbReference type="Pfam" id="PF21001"/>
    </source>
</evidence>
<evidence type="ECO:0000259" key="2">
    <source>
        <dbReference type="Pfam" id="PF07290"/>
    </source>
</evidence>
<organism evidence="4">
    <name type="scientific">Phytobacter massiliensis</name>
    <dbReference type="NCBI Taxonomy" id="1485952"/>
    <lineage>
        <taxon>Bacteria</taxon>
        <taxon>Pseudomonadati</taxon>
        <taxon>Pseudomonadota</taxon>
        <taxon>Gammaproteobacteria</taxon>
        <taxon>Enterobacterales</taxon>
        <taxon>Enterobacteriaceae</taxon>
        <taxon>Phytobacter</taxon>
    </lineage>
</organism>
<dbReference type="Pfam" id="PF21001">
    <property type="entry name" value="YqiJ_N"/>
    <property type="match status" value="1"/>
</dbReference>
<dbReference type="AlphaFoldDB" id="A0A6N2YIW7"/>
<accession>A0A6N2YIW7</accession>
<dbReference type="InterPro" id="IPR010840">
    <property type="entry name" value="YqiJ_OB"/>
</dbReference>
<name>A0A6N2YIW7_9ENTR</name>
<dbReference type="Pfam" id="PF07290">
    <property type="entry name" value="YqiJ_OB"/>
    <property type="match status" value="1"/>
</dbReference>
<sequence length="209" mass="23113">MDLFSDYNSPYLFAISLVLFIGLAEVISLICGNFLSGAIDAHIDHGDFFSTGHVGQFFHYLNIGKIPALVVLCLIAGFVGLFGLFFQHLCVQYLQAPLSNWLVTPLCLLLSGFCTHYTGRLLAPWLPRDETSAITEDEYIGCMALITGPGASAQRPCEARLTDKFGQAHYLLVEPEEGKQLKRGDKVLIICRLSATRYLAEINPWPTVL</sequence>
<dbReference type="InterPro" id="IPR048376">
    <property type="entry name" value="YqiJ_N"/>
</dbReference>
<evidence type="ECO:0000256" key="1">
    <source>
        <dbReference type="SAM" id="Phobius"/>
    </source>
</evidence>
<evidence type="ECO:0000313" key="4">
    <source>
        <dbReference type="EMBL" id="VYT66037.1"/>
    </source>
</evidence>
<gene>
    <name evidence="4" type="primary">yqiJ</name>
    <name evidence="4" type="ORF">EMLFYP7_00161</name>
</gene>
<feature type="domain" description="Inner membrane protein YqiJ N-terminal" evidence="3">
    <location>
        <begin position="8"/>
        <end position="111"/>
    </location>
</feature>